<sequence>MPVETLTEPEALEWLEVAASCVPEGQAIVELGTYRGGSLKYLVAGASDSVQVFGVDAWGQGDIYRGRPHMLDRYRLTDKRVAARVAKGATLIHNTTIQAAAEYDGPPVGCLYIDAEHRFDSVLADYTAWAPHLAEDAVVAFDDYGGDKGKQVIQAVDHLIAEGRLVWVEKIGERLAITRPA</sequence>
<organism evidence="1 2">
    <name type="scientific">Gordonia tangerina</name>
    <dbReference type="NCBI Taxonomy" id="2911060"/>
    <lineage>
        <taxon>Bacteria</taxon>
        <taxon>Bacillati</taxon>
        <taxon>Actinomycetota</taxon>
        <taxon>Actinomycetes</taxon>
        <taxon>Mycobacteriales</taxon>
        <taxon>Gordoniaceae</taxon>
        <taxon>Gordonia</taxon>
    </lineage>
</organism>
<dbReference type="RefSeq" id="WP_235724634.1">
    <property type="nucleotide sequence ID" value="NZ_JAKGCU010000016.1"/>
</dbReference>
<comment type="caution">
    <text evidence="1">The sequence shown here is derived from an EMBL/GenBank/DDBJ whole genome shotgun (WGS) entry which is preliminary data.</text>
</comment>
<reference evidence="1" key="1">
    <citation type="submission" date="2022-01" db="EMBL/GenBank/DDBJ databases">
        <title>Gordonia xiamenensis sp. nov., isolated from surface seawater in Xiamen.</title>
        <authorList>
            <person name="He Y.F."/>
        </authorList>
    </citation>
    <scope>NUCLEOTIDE SEQUENCE</scope>
    <source>
        <strain evidence="1">GW1C4-4</strain>
    </source>
</reference>
<keyword evidence="1" id="KW-0808">Transferase</keyword>
<dbReference type="Proteomes" id="UP001108089">
    <property type="component" value="Unassembled WGS sequence"/>
</dbReference>
<protein>
    <submittedName>
        <fullName evidence="1">Class I SAM-dependent methyltransferase</fullName>
    </submittedName>
</protein>
<dbReference type="SUPFAM" id="SSF53335">
    <property type="entry name" value="S-adenosyl-L-methionine-dependent methyltransferases"/>
    <property type="match status" value="1"/>
</dbReference>
<dbReference type="InterPro" id="IPR029063">
    <property type="entry name" value="SAM-dependent_MTases_sf"/>
</dbReference>
<evidence type="ECO:0000313" key="1">
    <source>
        <dbReference type="EMBL" id="MCF3939908.1"/>
    </source>
</evidence>
<evidence type="ECO:0000313" key="2">
    <source>
        <dbReference type="Proteomes" id="UP001108089"/>
    </source>
</evidence>
<dbReference type="Pfam" id="PF13578">
    <property type="entry name" value="Methyltransf_24"/>
    <property type="match status" value="1"/>
</dbReference>
<keyword evidence="1" id="KW-0489">Methyltransferase</keyword>
<dbReference type="GO" id="GO:0032259">
    <property type="term" value="P:methylation"/>
    <property type="evidence" value="ECO:0007669"/>
    <property type="project" value="UniProtKB-KW"/>
</dbReference>
<gene>
    <name evidence="1" type="ORF">L1892_16145</name>
</gene>
<keyword evidence="2" id="KW-1185">Reference proteome</keyword>
<dbReference type="GO" id="GO:0008168">
    <property type="term" value="F:methyltransferase activity"/>
    <property type="evidence" value="ECO:0007669"/>
    <property type="project" value="UniProtKB-KW"/>
</dbReference>
<accession>A0ABS9DKZ4</accession>
<dbReference type="Gene3D" id="3.40.50.150">
    <property type="entry name" value="Vaccinia Virus protein VP39"/>
    <property type="match status" value="1"/>
</dbReference>
<dbReference type="EMBL" id="JAKGCU010000016">
    <property type="protein sequence ID" value="MCF3939908.1"/>
    <property type="molecule type" value="Genomic_DNA"/>
</dbReference>
<name>A0ABS9DKZ4_9ACTN</name>
<proteinExistence type="predicted"/>